<name>A0ABP7EUT2_9STAP</name>
<protein>
    <submittedName>
        <fullName evidence="1">Class I SAM-dependent methyltransferase</fullName>
    </submittedName>
</protein>
<dbReference type="InterPro" id="IPR007536">
    <property type="entry name" value="16SrRNA_methylTrfase_J"/>
</dbReference>
<dbReference type="Pfam" id="PF04445">
    <property type="entry name" value="SAM_MT"/>
    <property type="match status" value="1"/>
</dbReference>
<sequence>MIITTGGRTDEQTVLYAYSLADKYDAPYIKRSKRSIETLKRHYHQDVVVVSRSGIIIHPFPQIEPIHFHPNMAMVRAKRILEGKADPFIKTAGLESGMHVLDCTMGLAADSLIASLAVGDDGRVTALESDPLLYLAVSEGLKHFTTQHVEIREAMSRIEALHAVHHEFLQRQEDNSFDVIYFDPMFTETVETSDAMQVIHEQTDKSDLSLDTITEARRVARERIVMKDHWQSSRFHDLGFVQEKRPSSLFHYGYINIDLSE</sequence>
<dbReference type="EMBL" id="BAABCK010000021">
    <property type="protein sequence ID" value="GAA3723476.1"/>
    <property type="molecule type" value="Genomic_DNA"/>
</dbReference>
<proteinExistence type="predicted"/>
<accession>A0ABP7EUT2</accession>
<dbReference type="RefSeq" id="WP_344702414.1">
    <property type="nucleotide sequence ID" value="NZ_BAABCK010000021.1"/>
</dbReference>
<keyword evidence="1" id="KW-0808">Transferase</keyword>
<organism evidence="1 2">
    <name type="scientific">Salinicoccus jeotgali</name>
    <dbReference type="NCBI Taxonomy" id="381634"/>
    <lineage>
        <taxon>Bacteria</taxon>
        <taxon>Bacillati</taxon>
        <taxon>Bacillota</taxon>
        <taxon>Bacilli</taxon>
        <taxon>Bacillales</taxon>
        <taxon>Staphylococcaceae</taxon>
        <taxon>Salinicoccus</taxon>
    </lineage>
</organism>
<keyword evidence="2" id="KW-1185">Reference proteome</keyword>
<dbReference type="PANTHER" id="PTHR36112">
    <property type="entry name" value="RIBOSOMAL RNA SMALL SUBUNIT METHYLTRANSFERASE J"/>
    <property type="match status" value="1"/>
</dbReference>
<evidence type="ECO:0000313" key="1">
    <source>
        <dbReference type="EMBL" id="GAA3723476.1"/>
    </source>
</evidence>
<keyword evidence="1" id="KW-0489">Methyltransferase</keyword>
<reference evidence="2" key="1">
    <citation type="journal article" date="2019" name="Int. J. Syst. Evol. Microbiol.">
        <title>The Global Catalogue of Microorganisms (GCM) 10K type strain sequencing project: providing services to taxonomists for standard genome sequencing and annotation.</title>
        <authorList>
            <consortium name="The Broad Institute Genomics Platform"/>
            <consortium name="The Broad Institute Genome Sequencing Center for Infectious Disease"/>
            <person name="Wu L."/>
            <person name="Ma J."/>
        </authorList>
    </citation>
    <scope>NUCLEOTIDE SEQUENCE [LARGE SCALE GENOMIC DNA]</scope>
    <source>
        <strain evidence="2">JCM 16981</strain>
    </source>
</reference>
<dbReference type="SUPFAM" id="SSF53335">
    <property type="entry name" value="S-adenosyl-L-methionine-dependent methyltransferases"/>
    <property type="match status" value="1"/>
</dbReference>
<dbReference type="GO" id="GO:0008168">
    <property type="term" value="F:methyltransferase activity"/>
    <property type="evidence" value="ECO:0007669"/>
    <property type="project" value="UniProtKB-KW"/>
</dbReference>
<dbReference type="Proteomes" id="UP001500920">
    <property type="component" value="Unassembled WGS sequence"/>
</dbReference>
<gene>
    <name evidence="1" type="ORF">GCM10022378_12010</name>
</gene>
<dbReference type="Gene3D" id="3.40.50.150">
    <property type="entry name" value="Vaccinia Virus protein VP39"/>
    <property type="match status" value="1"/>
</dbReference>
<comment type="caution">
    <text evidence="1">The sequence shown here is derived from an EMBL/GenBank/DDBJ whole genome shotgun (WGS) entry which is preliminary data.</text>
</comment>
<dbReference type="PANTHER" id="PTHR36112:SF1">
    <property type="entry name" value="RIBOSOMAL RNA SMALL SUBUNIT METHYLTRANSFERASE J"/>
    <property type="match status" value="1"/>
</dbReference>
<evidence type="ECO:0000313" key="2">
    <source>
        <dbReference type="Proteomes" id="UP001500920"/>
    </source>
</evidence>
<dbReference type="InterPro" id="IPR029063">
    <property type="entry name" value="SAM-dependent_MTases_sf"/>
</dbReference>
<dbReference type="GO" id="GO:0032259">
    <property type="term" value="P:methylation"/>
    <property type="evidence" value="ECO:0007669"/>
    <property type="project" value="UniProtKB-KW"/>
</dbReference>